<dbReference type="PANTHER" id="PTHR40086:SF1">
    <property type="entry name" value="CELL CYCLE REGULATOR CCRZ"/>
    <property type="match status" value="1"/>
</dbReference>
<dbReference type="EMBL" id="BMOM01000008">
    <property type="protein sequence ID" value="GGM06947.1"/>
    <property type="molecule type" value="Genomic_DNA"/>
</dbReference>
<accession>A0ABQ2GQH6</accession>
<dbReference type="Proteomes" id="UP000661918">
    <property type="component" value="Unassembled WGS sequence"/>
</dbReference>
<dbReference type="InterPro" id="IPR052077">
    <property type="entry name" value="CcrZ_PhaseVar_Mediator"/>
</dbReference>
<feature type="domain" description="Aminoglycoside phosphotransferase" evidence="2">
    <location>
        <begin position="31"/>
        <end position="215"/>
    </location>
</feature>
<dbReference type="PANTHER" id="PTHR40086">
    <property type="entry name" value="PHOSPHOTRANSFERASE YTMP-RELATED"/>
    <property type="match status" value="1"/>
</dbReference>
<organism evidence="3 4">
    <name type="scientific">Deinococcus aerophilus</name>
    <dbReference type="NCBI Taxonomy" id="522488"/>
    <lineage>
        <taxon>Bacteria</taxon>
        <taxon>Thermotogati</taxon>
        <taxon>Deinococcota</taxon>
        <taxon>Deinococci</taxon>
        <taxon>Deinococcales</taxon>
        <taxon>Deinococcaceae</taxon>
        <taxon>Deinococcus</taxon>
    </lineage>
</organism>
<evidence type="ECO:0000259" key="2">
    <source>
        <dbReference type="Pfam" id="PF01636"/>
    </source>
</evidence>
<evidence type="ECO:0000313" key="4">
    <source>
        <dbReference type="Proteomes" id="UP000661918"/>
    </source>
</evidence>
<dbReference type="Pfam" id="PF01636">
    <property type="entry name" value="APH"/>
    <property type="match status" value="1"/>
</dbReference>
<protein>
    <submittedName>
        <fullName evidence="3">Aminoglycoside phosphotransferase</fullName>
    </submittedName>
</protein>
<gene>
    <name evidence="3" type="ORF">GCM10010841_13930</name>
</gene>
<reference evidence="4" key="1">
    <citation type="journal article" date="2019" name="Int. J. Syst. Evol. Microbiol.">
        <title>The Global Catalogue of Microorganisms (GCM) 10K type strain sequencing project: providing services to taxonomists for standard genome sequencing and annotation.</title>
        <authorList>
            <consortium name="The Broad Institute Genomics Platform"/>
            <consortium name="The Broad Institute Genome Sequencing Center for Infectious Disease"/>
            <person name="Wu L."/>
            <person name="Ma J."/>
        </authorList>
    </citation>
    <scope>NUCLEOTIDE SEQUENCE [LARGE SCALE GENOMIC DNA]</scope>
    <source>
        <strain evidence="4">JCM 15443</strain>
    </source>
</reference>
<feature type="compositionally biased region" description="Basic and acidic residues" evidence="1">
    <location>
        <begin position="12"/>
        <end position="21"/>
    </location>
</feature>
<evidence type="ECO:0000313" key="3">
    <source>
        <dbReference type="EMBL" id="GGM06947.1"/>
    </source>
</evidence>
<comment type="caution">
    <text evidence="3">The sequence shown here is derived from an EMBL/GenBank/DDBJ whole genome shotgun (WGS) entry which is preliminary data.</text>
</comment>
<feature type="region of interest" description="Disordered" evidence="1">
    <location>
        <begin position="1"/>
        <end position="27"/>
    </location>
</feature>
<name>A0ABQ2GQH6_9DEIO</name>
<sequence>MTLRSSPAGEATPHRFPELEARYGPLSPMDSGMQSRVYATPDGAAVVKVYRNHKGQHRTEAQNMRRAGMGEWVLDATEADGIEALILRRFPGHPLRAADVPRALPQLRRIVAALHAERRGHVNLDRVAERLRRFRSALAPYPLDDLFDAVELPLAGGALTQPAAFCHLDMWHDNILIADPTGAAPGPHAGTDVLLIDWTKADWDDPLRDLALLKTGTLDLLPAAQSLDAALSFLPDRDPATLTRYRAYLALTTLHDLYWFLMNEPYEFDGQKDHKLARARHVLAQLPA</sequence>
<evidence type="ECO:0000256" key="1">
    <source>
        <dbReference type="SAM" id="MobiDB-lite"/>
    </source>
</evidence>
<proteinExistence type="predicted"/>
<dbReference type="RefSeq" id="WP_229752945.1">
    <property type="nucleotide sequence ID" value="NZ_BMOM01000008.1"/>
</dbReference>
<keyword evidence="4" id="KW-1185">Reference proteome</keyword>
<dbReference type="Gene3D" id="3.90.1200.10">
    <property type="match status" value="1"/>
</dbReference>
<dbReference type="InterPro" id="IPR002575">
    <property type="entry name" value="Aminoglycoside_PTrfase"/>
</dbReference>
<dbReference type="InterPro" id="IPR011009">
    <property type="entry name" value="Kinase-like_dom_sf"/>
</dbReference>
<dbReference type="SUPFAM" id="SSF56112">
    <property type="entry name" value="Protein kinase-like (PK-like)"/>
    <property type="match status" value="1"/>
</dbReference>